<feature type="signal peptide" evidence="1">
    <location>
        <begin position="1"/>
        <end position="19"/>
    </location>
</feature>
<evidence type="ECO:0000256" key="1">
    <source>
        <dbReference type="SAM" id="SignalP"/>
    </source>
</evidence>
<name>A0A2M4B7X4_9DIPT</name>
<sequence length="76" mass="8509">MSVRFLPLALMLPLPRVASRVQSQSVPGLMTSHFADASGVAPSRGPQMTQRRDRIASYFTERILTIEPKKLKKKTL</sequence>
<accession>A0A2M4B7X4</accession>
<organism evidence="2">
    <name type="scientific">Anopheles triannulatus</name>
    <dbReference type="NCBI Taxonomy" id="58253"/>
    <lineage>
        <taxon>Eukaryota</taxon>
        <taxon>Metazoa</taxon>
        <taxon>Ecdysozoa</taxon>
        <taxon>Arthropoda</taxon>
        <taxon>Hexapoda</taxon>
        <taxon>Insecta</taxon>
        <taxon>Pterygota</taxon>
        <taxon>Neoptera</taxon>
        <taxon>Endopterygota</taxon>
        <taxon>Diptera</taxon>
        <taxon>Nematocera</taxon>
        <taxon>Culicoidea</taxon>
        <taxon>Culicidae</taxon>
        <taxon>Anophelinae</taxon>
        <taxon>Anopheles</taxon>
    </lineage>
</organism>
<feature type="chain" id="PRO_5014843993" evidence="1">
    <location>
        <begin position="20"/>
        <end position="76"/>
    </location>
</feature>
<keyword evidence="1" id="KW-0732">Signal</keyword>
<evidence type="ECO:0000313" key="2">
    <source>
        <dbReference type="EMBL" id="MBW48908.1"/>
    </source>
</evidence>
<protein>
    <submittedName>
        <fullName evidence="2">Putative secreted protein</fullName>
    </submittedName>
</protein>
<reference evidence="2" key="1">
    <citation type="submission" date="2018-01" db="EMBL/GenBank/DDBJ databases">
        <title>An insight into the sialome of Amazonian anophelines.</title>
        <authorList>
            <person name="Ribeiro J.M."/>
            <person name="Scarpassa V."/>
            <person name="Calvo E."/>
        </authorList>
    </citation>
    <scope>NUCLEOTIDE SEQUENCE</scope>
    <source>
        <tissue evidence="2">Salivary glands</tissue>
    </source>
</reference>
<proteinExistence type="predicted"/>
<dbReference type="AlphaFoldDB" id="A0A2M4B7X4"/>
<dbReference type="EMBL" id="GGFK01015587">
    <property type="protein sequence ID" value="MBW48908.1"/>
    <property type="molecule type" value="Transcribed_RNA"/>
</dbReference>